<feature type="signal peptide" evidence="1">
    <location>
        <begin position="1"/>
        <end position="29"/>
    </location>
</feature>
<accession>A0A8T7M1C5</accession>
<reference evidence="3" key="2">
    <citation type="journal article" date="2024" name="Nature">
        <title>Anoxygenic phototroph of the Chloroflexota uses a type I reaction centre.</title>
        <authorList>
            <person name="Tsuji J.M."/>
            <person name="Shaw N.A."/>
            <person name="Nagashima S."/>
            <person name="Venkiteswaran J.J."/>
            <person name="Schiff S.L."/>
            <person name="Watanabe T."/>
            <person name="Fukui M."/>
            <person name="Hanada S."/>
            <person name="Tank M."/>
            <person name="Neufeld J.D."/>
        </authorList>
    </citation>
    <scope>NUCLEOTIDE SEQUENCE</scope>
    <source>
        <strain evidence="3">L227-S17</strain>
    </source>
</reference>
<reference evidence="2 4" key="1">
    <citation type="submission" date="2020-06" db="EMBL/GenBank/DDBJ databases">
        <title>Anoxygenic phototrophic Chloroflexota member uses a Type I reaction center.</title>
        <authorList>
            <person name="Tsuji J.M."/>
            <person name="Shaw N.A."/>
            <person name="Nagashima S."/>
            <person name="Venkiteswaran J."/>
            <person name="Schiff S.L."/>
            <person name="Hanada S."/>
            <person name="Tank M."/>
            <person name="Neufeld J.D."/>
        </authorList>
    </citation>
    <scope>NUCLEOTIDE SEQUENCE [LARGE SCALE GENOMIC DNA]</scope>
    <source>
        <strain evidence="2">L227-S17</strain>
    </source>
</reference>
<dbReference type="InterPro" id="IPR001087">
    <property type="entry name" value="GDSL"/>
</dbReference>
<feature type="chain" id="PRO_5035812628" evidence="1">
    <location>
        <begin position="30"/>
        <end position="280"/>
    </location>
</feature>
<dbReference type="RefSeq" id="WP_341469182.1">
    <property type="nucleotide sequence ID" value="NZ_CP128399.1"/>
</dbReference>
<name>A0A8T7M1C5_9CHLR</name>
<proteinExistence type="predicted"/>
<keyword evidence="5" id="KW-1185">Reference proteome</keyword>
<protein>
    <submittedName>
        <fullName evidence="2">SGNH/GDSL hydrolase family protein</fullName>
    </submittedName>
</protein>
<evidence type="ECO:0000313" key="2">
    <source>
        <dbReference type="EMBL" id="NWJ45411.1"/>
    </source>
</evidence>
<dbReference type="AlphaFoldDB" id="A0A8T7M1C5"/>
<organism evidence="2 4">
    <name type="scientific">Candidatus Chlorohelix allophototropha</name>
    <dbReference type="NCBI Taxonomy" id="3003348"/>
    <lineage>
        <taxon>Bacteria</taxon>
        <taxon>Bacillati</taxon>
        <taxon>Chloroflexota</taxon>
        <taxon>Chloroflexia</taxon>
        <taxon>Candidatus Chloroheliales</taxon>
        <taxon>Candidatus Chloroheliaceae</taxon>
        <taxon>Candidatus Chlorohelix</taxon>
    </lineage>
</organism>
<dbReference type="Pfam" id="PF00657">
    <property type="entry name" value="Lipase_GDSL"/>
    <property type="match status" value="1"/>
</dbReference>
<keyword evidence="2" id="KW-0378">Hydrolase</keyword>
<sequence>MSKRLFSRMKVSLLMVVTLSMLLVPMAEAANPYPNSMVAFGDSISRAFNTGSTAFSDATQNAWSTGTTASVNSQYLRILAANPAISGKNYNNAVTGARMSNLLGQVNASPAGMGYVTILMGANDACASSEAAMTTVANYQSQFASALTAIAAKDPNAQIFVASIPNIKQLWSLLKGNFWARTIWGLLGTCQSMLANPTSTSATDTARRTRVDQRVKDFNSALATECAKYANCRFDSNTVYNYQFTASQVSTRDYFHPSLAGQTKLAEITFASAKAAFGWT</sequence>
<evidence type="ECO:0000313" key="3">
    <source>
        <dbReference type="EMBL" id="WJW67283.1"/>
    </source>
</evidence>
<dbReference type="Gene3D" id="3.40.50.1110">
    <property type="entry name" value="SGNH hydrolase"/>
    <property type="match status" value="1"/>
</dbReference>
<dbReference type="EMBL" id="JACATZ010000001">
    <property type="protein sequence ID" value="NWJ45411.1"/>
    <property type="molecule type" value="Genomic_DNA"/>
</dbReference>
<dbReference type="SUPFAM" id="SSF52266">
    <property type="entry name" value="SGNH hydrolase"/>
    <property type="match status" value="1"/>
</dbReference>
<evidence type="ECO:0000313" key="5">
    <source>
        <dbReference type="Proteomes" id="UP001431572"/>
    </source>
</evidence>
<keyword evidence="1" id="KW-0732">Signal</keyword>
<evidence type="ECO:0000313" key="4">
    <source>
        <dbReference type="Proteomes" id="UP000521676"/>
    </source>
</evidence>
<gene>
    <name evidence="2" type="ORF">HXX08_05980</name>
    <name evidence="3" type="ORF">OZ401_000543</name>
</gene>
<dbReference type="InterPro" id="IPR036514">
    <property type="entry name" value="SGNH_hydro_sf"/>
</dbReference>
<evidence type="ECO:0000256" key="1">
    <source>
        <dbReference type="SAM" id="SignalP"/>
    </source>
</evidence>
<dbReference type="Proteomes" id="UP001431572">
    <property type="component" value="Chromosome 1"/>
</dbReference>
<dbReference type="EMBL" id="CP128399">
    <property type="protein sequence ID" value="WJW67283.1"/>
    <property type="molecule type" value="Genomic_DNA"/>
</dbReference>
<dbReference type="Proteomes" id="UP000521676">
    <property type="component" value="Unassembled WGS sequence"/>
</dbReference>
<dbReference type="GO" id="GO:0016788">
    <property type="term" value="F:hydrolase activity, acting on ester bonds"/>
    <property type="evidence" value="ECO:0007669"/>
    <property type="project" value="InterPro"/>
</dbReference>